<dbReference type="CDD" id="cd00088">
    <property type="entry name" value="HPT"/>
    <property type="match status" value="1"/>
</dbReference>
<dbReference type="SUPFAM" id="SSF55874">
    <property type="entry name" value="ATPase domain of HSP90 chaperone/DNA topoisomerase II/histidine kinase"/>
    <property type="match status" value="1"/>
</dbReference>
<dbReference type="SUPFAM" id="SSF47384">
    <property type="entry name" value="Homodimeric domain of signal transducing histidine kinase"/>
    <property type="match status" value="1"/>
</dbReference>
<dbReference type="Gene3D" id="1.20.120.160">
    <property type="entry name" value="HPT domain"/>
    <property type="match status" value="1"/>
</dbReference>
<gene>
    <name evidence="18" type="ORF">ACFPPD_23930</name>
</gene>
<dbReference type="PRINTS" id="PR00344">
    <property type="entry name" value="BCTRLSENSOR"/>
</dbReference>
<name>A0ABW0M3T1_9BACL</name>
<proteinExistence type="predicted"/>
<dbReference type="InterPro" id="IPR010808">
    <property type="entry name" value="CheA_P2-bd"/>
</dbReference>
<dbReference type="InterPro" id="IPR037052">
    <property type="entry name" value="CheA-like_P2_sf"/>
</dbReference>
<dbReference type="Pfam" id="PF01584">
    <property type="entry name" value="CheW"/>
    <property type="match status" value="1"/>
</dbReference>
<dbReference type="CDD" id="cd00731">
    <property type="entry name" value="CheA_reg"/>
    <property type="match status" value="1"/>
</dbReference>
<dbReference type="Pfam" id="PF01627">
    <property type="entry name" value="Hpt"/>
    <property type="match status" value="1"/>
</dbReference>
<dbReference type="PANTHER" id="PTHR43395:SF10">
    <property type="entry name" value="CHEMOTAXIS PROTEIN CHEA"/>
    <property type="match status" value="1"/>
</dbReference>
<dbReference type="InterPro" id="IPR036890">
    <property type="entry name" value="HATPase_C_sf"/>
</dbReference>
<evidence type="ECO:0000256" key="1">
    <source>
        <dbReference type="ARBA" id="ARBA00000085"/>
    </source>
</evidence>
<keyword evidence="8" id="KW-0808">Transferase</keyword>
<dbReference type="InterPro" id="IPR002545">
    <property type="entry name" value="CheW-lke_dom"/>
</dbReference>
<sequence length="687" mass="76412">MSSHHNDPILEMYIFESTQLVEQLETIFLDCEKRQTFTPEAINEIFRFMHTLKGSSAMMGFAGISSLAHLVEDLFACLRDEKPQNVEFASLFDLILDSLDFIKVEVHKIKNGYSPDGDAAVLADRLSVYLIQLKGASSLPVKLREHDGVLPSMEHFLPELPSEPIRVSGCNQLFRVVIHFSEDCGMENVRAYQIVHGLTEITDKFKFVPGDILDNHDSADYIRKHGFQVFLDTDKSYEEVRTYFSSTLYLKDLDIYATGNETENTPTGELIKEPFDQSGQDKVYADSQGTASQSSMISVNVAKLDKLMDMVGELVIAEAMVTQNPELKGLDLDNFQKAARQLSKISEELQDLVMSIRMVPVATAFHKMRRIVRDMCKKLGKEVDVEIIGEETEMDKNVIDQLSDPIMHIVRNAVDHGIELPEERLAAGKSANGKITLEARNLGSEVLIQMRDDGRGLNKSSILAIAIERGLLQKNESEMTDKEIYNLILLPGFSTKENVTEFSGRGVGMDVVFKKLRNLGGAIAIDSIPGRGAGMSLRIPLTLAIIDGMNIRVGASCYTIPTLSIKESFRPLGSDVITDPDGNEMIMVRGRCYPILRIHEIYDVETEVTDIGEGILIMVEEGDKSLCLLADELLGQQQVVVKTLPNYFKKYKKIEGLSGCTLLGDGSISLILDVAELAGKRSMARIP</sequence>
<dbReference type="InterPro" id="IPR036061">
    <property type="entry name" value="CheW-like_dom_sf"/>
</dbReference>
<keyword evidence="10" id="KW-0418">Kinase</keyword>
<dbReference type="Pfam" id="PF02895">
    <property type="entry name" value="H-kinase_dim"/>
    <property type="match status" value="1"/>
</dbReference>
<dbReference type="InterPro" id="IPR008207">
    <property type="entry name" value="Sig_transdc_His_kin_Hpt_dom"/>
</dbReference>
<dbReference type="Proteomes" id="UP001596105">
    <property type="component" value="Unassembled WGS sequence"/>
</dbReference>
<keyword evidence="12" id="KW-0902">Two-component regulatory system</keyword>
<evidence type="ECO:0000313" key="19">
    <source>
        <dbReference type="Proteomes" id="UP001596105"/>
    </source>
</evidence>
<dbReference type="InterPro" id="IPR037006">
    <property type="entry name" value="CheA-like_homodim_sf"/>
</dbReference>
<evidence type="ECO:0000256" key="10">
    <source>
        <dbReference type="ARBA" id="ARBA00022777"/>
    </source>
</evidence>
<dbReference type="PROSITE" id="PS50894">
    <property type="entry name" value="HPT"/>
    <property type="match status" value="1"/>
</dbReference>
<dbReference type="InterPro" id="IPR003594">
    <property type="entry name" value="HATPase_dom"/>
</dbReference>
<keyword evidence="19" id="KW-1185">Reference proteome</keyword>
<comment type="subcellular location">
    <subcellularLocation>
        <location evidence="2">Cytoplasm</location>
    </subcellularLocation>
</comment>
<dbReference type="InterPro" id="IPR004105">
    <property type="entry name" value="CheA-like_dim"/>
</dbReference>
<comment type="catalytic activity">
    <reaction evidence="1">
        <text>ATP + protein L-histidine = ADP + protein N-phospho-L-histidine.</text>
        <dbReference type="EC" id="2.7.13.3"/>
    </reaction>
</comment>
<dbReference type="SUPFAM" id="SSF55052">
    <property type="entry name" value="CheY-binding domain of CheA"/>
    <property type="match status" value="1"/>
</dbReference>
<keyword evidence="9" id="KW-0547">Nucleotide-binding</keyword>
<feature type="domain" description="HPt" evidence="17">
    <location>
        <begin position="2"/>
        <end position="109"/>
    </location>
</feature>
<dbReference type="SUPFAM" id="SSF50341">
    <property type="entry name" value="CheW-like"/>
    <property type="match status" value="1"/>
</dbReference>
<dbReference type="InterPro" id="IPR005467">
    <property type="entry name" value="His_kinase_dom"/>
</dbReference>
<accession>A0ABW0M3T1</accession>
<evidence type="ECO:0000259" key="17">
    <source>
        <dbReference type="PROSITE" id="PS50894"/>
    </source>
</evidence>
<evidence type="ECO:0000256" key="8">
    <source>
        <dbReference type="ARBA" id="ARBA00022679"/>
    </source>
</evidence>
<evidence type="ECO:0000259" key="15">
    <source>
        <dbReference type="PROSITE" id="PS50109"/>
    </source>
</evidence>
<dbReference type="Pfam" id="PF02518">
    <property type="entry name" value="HATPase_c"/>
    <property type="match status" value="1"/>
</dbReference>
<evidence type="ECO:0000313" key="18">
    <source>
        <dbReference type="EMBL" id="MFC5471732.1"/>
    </source>
</evidence>
<evidence type="ECO:0000256" key="7">
    <source>
        <dbReference type="ARBA" id="ARBA00022553"/>
    </source>
</evidence>
<dbReference type="InterPro" id="IPR004358">
    <property type="entry name" value="Sig_transdc_His_kin-like_C"/>
</dbReference>
<evidence type="ECO:0000256" key="11">
    <source>
        <dbReference type="ARBA" id="ARBA00022840"/>
    </source>
</evidence>
<keyword evidence="5" id="KW-0963">Cytoplasm</keyword>
<dbReference type="InterPro" id="IPR036641">
    <property type="entry name" value="HPT_dom_sf"/>
</dbReference>
<dbReference type="SMART" id="SM01231">
    <property type="entry name" value="H-kinase_dim"/>
    <property type="match status" value="1"/>
</dbReference>
<feature type="modified residue" description="Phosphohistidine" evidence="14">
    <location>
        <position position="50"/>
    </location>
</feature>
<dbReference type="SUPFAM" id="SSF47226">
    <property type="entry name" value="Histidine-containing phosphotransfer domain, HPT domain"/>
    <property type="match status" value="1"/>
</dbReference>
<dbReference type="EC" id="2.7.13.3" evidence="3"/>
<keyword evidence="7 14" id="KW-0597">Phosphoprotein</keyword>
<evidence type="ECO:0000256" key="5">
    <source>
        <dbReference type="ARBA" id="ARBA00022490"/>
    </source>
</evidence>
<dbReference type="Gene3D" id="3.30.70.1110">
    <property type="entry name" value="Histidine kinase CheA-like, P2 response regulator-binding domain"/>
    <property type="match status" value="1"/>
</dbReference>
<evidence type="ECO:0000256" key="12">
    <source>
        <dbReference type="ARBA" id="ARBA00023012"/>
    </source>
</evidence>
<evidence type="ECO:0000256" key="9">
    <source>
        <dbReference type="ARBA" id="ARBA00022741"/>
    </source>
</evidence>
<keyword evidence="11" id="KW-0067">ATP-binding</keyword>
<dbReference type="CDD" id="cd16916">
    <property type="entry name" value="HATPase_CheA-like"/>
    <property type="match status" value="1"/>
</dbReference>
<protein>
    <recommendedName>
        <fullName evidence="4">Chemotaxis protein CheA</fullName>
        <ecNumber evidence="3">2.7.13.3</ecNumber>
    </recommendedName>
</protein>
<comment type="function">
    <text evidence="13">Involved in the transmission of sensory signals from the chemoreceptors to the flagellar motors. CheA is autophosphorylated; it can transfer its phosphate group to either CheB or CheY.</text>
</comment>
<feature type="domain" description="Histidine kinase" evidence="15">
    <location>
        <begin position="339"/>
        <end position="543"/>
    </location>
</feature>
<reference evidence="19" key="1">
    <citation type="journal article" date="2019" name="Int. J. Syst. Evol. Microbiol.">
        <title>The Global Catalogue of Microorganisms (GCM) 10K type strain sequencing project: providing services to taxonomists for standard genome sequencing and annotation.</title>
        <authorList>
            <consortium name="The Broad Institute Genomics Platform"/>
            <consortium name="The Broad Institute Genome Sequencing Center for Infectious Disease"/>
            <person name="Wu L."/>
            <person name="Ma J."/>
        </authorList>
    </citation>
    <scope>NUCLEOTIDE SEQUENCE [LARGE SCALE GENOMIC DNA]</scope>
    <source>
        <strain evidence="19">CCUG 57113</strain>
    </source>
</reference>
<evidence type="ECO:0000256" key="2">
    <source>
        <dbReference type="ARBA" id="ARBA00004496"/>
    </source>
</evidence>
<dbReference type="SMART" id="SM00260">
    <property type="entry name" value="CheW"/>
    <property type="match status" value="1"/>
</dbReference>
<comment type="caution">
    <text evidence="18">The sequence shown here is derived from an EMBL/GenBank/DDBJ whole genome shotgun (WGS) entry which is preliminary data.</text>
</comment>
<evidence type="ECO:0000256" key="4">
    <source>
        <dbReference type="ARBA" id="ARBA00021495"/>
    </source>
</evidence>
<dbReference type="SMART" id="SM00387">
    <property type="entry name" value="HATPase_c"/>
    <property type="match status" value="1"/>
</dbReference>
<dbReference type="InterPro" id="IPR051315">
    <property type="entry name" value="Bact_Chemotaxis_CheA"/>
</dbReference>
<dbReference type="PROSITE" id="PS50851">
    <property type="entry name" value="CHEW"/>
    <property type="match status" value="1"/>
</dbReference>
<dbReference type="EMBL" id="JBHSMH010000111">
    <property type="protein sequence ID" value="MFC5471732.1"/>
    <property type="molecule type" value="Genomic_DNA"/>
</dbReference>
<evidence type="ECO:0000259" key="16">
    <source>
        <dbReference type="PROSITE" id="PS50851"/>
    </source>
</evidence>
<feature type="domain" description="CheW-like" evidence="16">
    <location>
        <begin position="545"/>
        <end position="683"/>
    </location>
</feature>
<dbReference type="Gene3D" id="3.30.565.10">
    <property type="entry name" value="Histidine kinase-like ATPase, C-terminal domain"/>
    <property type="match status" value="1"/>
</dbReference>
<dbReference type="RefSeq" id="WP_209744022.1">
    <property type="nucleotide sequence ID" value="NZ_JBHSMH010000111.1"/>
</dbReference>
<dbReference type="PANTHER" id="PTHR43395">
    <property type="entry name" value="SENSOR HISTIDINE KINASE CHEA"/>
    <property type="match status" value="1"/>
</dbReference>
<organism evidence="18 19">
    <name type="scientific">Cohnella suwonensis</name>
    <dbReference type="NCBI Taxonomy" id="696072"/>
    <lineage>
        <taxon>Bacteria</taxon>
        <taxon>Bacillati</taxon>
        <taxon>Bacillota</taxon>
        <taxon>Bacilli</taxon>
        <taxon>Bacillales</taxon>
        <taxon>Paenibacillaceae</taxon>
        <taxon>Cohnella</taxon>
    </lineage>
</organism>
<dbReference type="PROSITE" id="PS50109">
    <property type="entry name" value="HIS_KIN"/>
    <property type="match status" value="1"/>
</dbReference>
<dbReference type="SMART" id="SM00073">
    <property type="entry name" value="HPT"/>
    <property type="match status" value="1"/>
</dbReference>
<evidence type="ECO:0000256" key="3">
    <source>
        <dbReference type="ARBA" id="ARBA00012438"/>
    </source>
</evidence>
<dbReference type="InterPro" id="IPR035891">
    <property type="entry name" value="CheY-binding_CheA"/>
</dbReference>
<dbReference type="Pfam" id="PF07194">
    <property type="entry name" value="P2"/>
    <property type="match status" value="1"/>
</dbReference>
<evidence type="ECO:0000256" key="14">
    <source>
        <dbReference type="PROSITE-ProRule" id="PRU00110"/>
    </source>
</evidence>
<evidence type="ECO:0000256" key="6">
    <source>
        <dbReference type="ARBA" id="ARBA00022500"/>
    </source>
</evidence>
<dbReference type="Gene3D" id="2.30.30.40">
    <property type="entry name" value="SH3 Domains"/>
    <property type="match status" value="1"/>
</dbReference>
<evidence type="ECO:0000256" key="13">
    <source>
        <dbReference type="ARBA" id="ARBA00035100"/>
    </source>
</evidence>
<keyword evidence="6" id="KW-0145">Chemotaxis</keyword>
<dbReference type="Gene3D" id="1.10.287.560">
    <property type="entry name" value="Histidine kinase CheA-like, homodimeric domain"/>
    <property type="match status" value="1"/>
</dbReference>
<dbReference type="InterPro" id="IPR036097">
    <property type="entry name" value="HisK_dim/P_sf"/>
</dbReference>